<name>A0AAV8T219_9ROSI</name>
<feature type="transmembrane region" description="Helical" evidence="8">
    <location>
        <begin position="115"/>
        <end position="135"/>
    </location>
</feature>
<dbReference type="PROSITE" id="PS50255">
    <property type="entry name" value="CYTOCHROME_B5_2"/>
    <property type="match status" value="1"/>
</dbReference>
<dbReference type="Gene3D" id="3.10.120.10">
    <property type="entry name" value="Cytochrome b5-like heme/steroid binding domain"/>
    <property type="match status" value="1"/>
</dbReference>
<evidence type="ECO:0000256" key="4">
    <source>
        <dbReference type="ARBA" id="ARBA00022723"/>
    </source>
</evidence>
<dbReference type="Pfam" id="PF00173">
    <property type="entry name" value="Cyt-b5"/>
    <property type="match status" value="1"/>
</dbReference>
<dbReference type="Proteomes" id="UP001159364">
    <property type="component" value="Linkage Group LG07"/>
</dbReference>
<evidence type="ECO:0000256" key="3">
    <source>
        <dbReference type="ARBA" id="ARBA00022692"/>
    </source>
</evidence>
<keyword evidence="5 8" id="KW-0408">Iron</keyword>
<comment type="caution">
    <text evidence="10">The sequence shown here is derived from an EMBL/GenBank/DDBJ whole genome shotgun (WGS) entry which is preliminary data.</text>
</comment>
<dbReference type="InterPro" id="IPR001199">
    <property type="entry name" value="Cyt_B5-like_heme/steroid-bd"/>
</dbReference>
<comment type="subcellular location">
    <subcellularLocation>
        <location evidence="1">Membrane</location>
    </subcellularLocation>
</comment>
<keyword evidence="6 8" id="KW-0472">Membrane</keyword>
<dbReference type="GO" id="GO:0020037">
    <property type="term" value="F:heme binding"/>
    <property type="evidence" value="ECO:0007669"/>
    <property type="project" value="UniProtKB-UniRule"/>
</dbReference>
<evidence type="ECO:0000313" key="10">
    <source>
        <dbReference type="EMBL" id="KAJ8760797.1"/>
    </source>
</evidence>
<keyword evidence="2 8" id="KW-0349">Heme</keyword>
<dbReference type="EMBL" id="JAIWQS010000007">
    <property type="protein sequence ID" value="KAJ8760797.1"/>
    <property type="molecule type" value="Genomic_DNA"/>
</dbReference>
<evidence type="ECO:0000256" key="1">
    <source>
        <dbReference type="ARBA" id="ARBA00004370"/>
    </source>
</evidence>
<dbReference type="InterPro" id="IPR018506">
    <property type="entry name" value="Cyt_B5_heme-BS"/>
</dbReference>
<feature type="domain" description="Cytochrome b5 heme-binding" evidence="9">
    <location>
        <begin position="13"/>
        <end position="89"/>
    </location>
</feature>
<evidence type="ECO:0000256" key="2">
    <source>
        <dbReference type="ARBA" id="ARBA00022617"/>
    </source>
</evidence>
<dbReference type="PANTHER" id="PTHR19359:SF144">
    <property type="entry name" value="CYTOCHROME B5"/>
    <property type="match status" value="1"/>
</dbReference>
<evidence type="ECO:0000256" key="8">
    <source>
        <dbReference type="RuleBase" id="RU362121"/>
    </source>
</evidence>
<dbReference type="PRINTS" id="PR00363">
    <property type="entry name" value="CYTOCHROMEB5"/>
</dbReference>
<evidence type="ECO:0000256" key="7">
    <source>
        <dbReference type="ARBA" id="ARBA00038168"/>
    </source>
</evidence>
<dbReference type="PANTHER" id="PTHR19359">
    <property type="entry name" value="CYTOCHROME B5"/>
    <property type="match status" value="1"/>
</dbReference>
<dbReference type="GO" id="GO:0016020">
    <property type="term" value="C:membrane"/>
    <property type="evidence" value="ECO:0007669"/>
    <property type="project" value="UniProtKB-SubCell"/>
</dbReference>
<evidence type="ECO:0000259" key="9">
    <source>
        <dbReference type="PROSITE" id="PS50255"/>
    </source>
</evidence>
<comment type="similarity">
    <text evidence="7 8">Belongs to the cytochrome b5 family.</text>
</comment>
<accession>A0AAV8T219</accession>
<dbReference type="InterPro" id="IPR036400">
    <property type="entry name" value="Cyt_B5-like_heme/steroid_sf"/>
</dbReference>
<sequence length="142" mass="15837">MAVGRGKQMASEKKVFHFEEVAVHNKTKDCWLVISGKVYDVTPFMDDHPGGDEVLLSATGKDATNDFEDVGHSDSAREMMSKYLIGEIDASTVPAKRVYVPPQQAAYNHDKTPEFVIKILQFLVPLLILGLAFGVRHFTKKE</sequence>
<keyword evidence="11" id="KW-1185">Reference proteome</keyword>
<dbReference type="FunFam" id="3.10.120.10:FF:000002">
    <property type="entry name" value="Cytochrome b5 type B"/>
    <property type="match status" value="1"/>
</dbReference>
<dbReference type="SMART" id="SM01117">
    <property type="entry name" value="Cyt-b5"/>
    <property type="match status" value="1"/>
</dbReference>
<protein>
    <recommendedName>
        <fullName evidence="9">Cytochrome b5 heme-binding domain-containing protein</fullName>
    </recommendedName>
</protein>
<keyword evidence="3 8" id="KW-0812">Transmembrane</keyword>
<proteinExistence type="inferred from homology"/>
<organism evidence="10 11">
    <name type="scientific">Erythroxylum novogranatense</name>
    <dbReference type="NCBI Taxonomy" id="1862640"/>
    <lineage>
        <taxon>Eukaryota</taxon>
        <taxon>Viridiplantae</taxon>
        <taxon>Streptophyta</taxon>
        <taxon>Embryophyta</taxon>
        <taxon>Tracheophyta</taxon>
        <taxon>Spermatophyta</taxon>
        <taxon>Magnoliopsida</taxon>
        <taxon>eudicotyledons</taxon>
        <taxon>Gunneridae</taxon>
        <taxon>Pentapetalae</taxon>
        <taxon>rosids</taxon>
        <taxon>fabids</taxon>
        <taxon>Malpighiales</taxon>
        <taxon>Erythroxylaceae</taxon>
        <taxon>Erythroxylum</taxon>
    </lineage>
</organism>
<evidence type="ECO:0000313" key="11">
    <source>
        <dbReference type="Proteomes" id="UP001159364"/>
    </source>
</evidence>
<keyword evidence="8" id="KW-1133">Transmembrane helix</keyword>
<reference evidence="10 11" key="1">
    <citation type="submission" date="2021-09" db="EMBL/GenBank/DDBJ databases">
        <title>Genomic insights and catalytic innovation underlie evolution of tropane alkaloids biosynthesis.</title>
        <authorList>
            <person name="Wang Y.-J."/>
            <person name="Tian T."/>
            <person name="Huang J.-P."/>
            <person name="Huang S.-X."/>
        </authorList>
    </citation>
    <scope>NUCLEOTIDE SEQUENCE [LARGE SCALE GENOMIC DNA]</scope>
    <source>
        <strain evidence="10">KIB-2018</strain>
        <tissue evidence="10">Leaf</tissue>
    </source>
</reference>
<keyword evidence="4 8" id="KW-0479">Metal-binding</keyword>
<dbReference type="AlphaFoldDB" id="A0AAV8T219"/>
<dbReference type="SUPFAM" id="SSF55856">
    <property type="entry name" value="Cytochrome b5-like heme/steroid binding domain"/>
    <property type="match status" value="1"/>
</dbReference>
<evidence type="ECO:0000256" key="5">
    <source>
        <dbReference type="ARBA" id="ARBA00023004"/>
    </source>
</evidence>
<gene>
    <name evidence="10" type="ORF">K2173_021835</name>
</gene>
<dbReference type="InterPro" id="IPR050668">
    <property type="entry name" value="Cytochrome_b5"/>
</dbReference>
<dbReference type="PROSITE" id="PS00191">
    <property type="entry name" value="CYTOCHROME_B5_1"/>
    <property type="match status" value="1"/>
</dbReference>
<evidence type="ECO:0000256" key="6">
    <source>
        <dbReference type="ARBA" id="ARBA00023136"/>
    </source>
</evidence>
<dbReference type="GO" id="GO:0046872">
    <property type="term" value="F:metal ion binding"/>
    <property type="evidence" value="ECO:0007669"/>
    <property type="project" value="UniProtKB-UniRule"/>
</dbReference>